<name>A0A6J5P080_9CAUD</name>
<proteinExistence type="predicted"/>
<gene>
    <name evidence="1" type="ORF">UFOVP785_61</name>
</gene>
<protein>
    <submittedName>
        <fullName evidence="1">Uncharacterized protein</fullName>
    </submittedName>
</protein>
<accession>A0A6J5P080</accession>
<dbReference type="EMBL" id="LR796736">
    <property type="protein sequence ID" value="CAB4162575.1"/>
    <property type="molecule type" value="Genomic_DNA"/>
</dbReference>
<reference evidence="1" key="1">
    <citation type="submission" date="2020-04" db="EMBL/GenBank/DDBJ databases">
        <authorList>
            <person name="Chiriac C."/>
            <person name="Salcher M."/>
            <person name="Ghai R."/>
            <person name="Kavagutti S V."/>
        </authorList>
    </citation>
    <scope>NUCLEOTIDE SEQUENCE</scope>
</reference>
<organism evidence="1">
    <name type="scientific">uncultured Caudovirales phage</name>
    <dbReference type="NCBI Taxonomy" id="2100421"/>
    <lineage>
        <taxon>Viruses</taxon>
        <taxon>Duplodnaviria</taxon>
        <taxon>Heunggongvirae</taxon>
        <taxon>Uroviricota</taxon>
        <taxon>Caudoviricetes</taxon>
        <taxon>Peduoviridae</taxon>
        <taxon>Maltschvirus</taxon>
        <taxon>Maltschvirus maltsch</taxon>
    </lineage>
</organism>
<sequence length="192" mass="22273">MAYDHGLYVRRCSELGIDPEYRIGKLTFVCKTLSDHNNAVSGCLMLCDCGKFTKIGLPSLYRGGDALPFECETCVKINKKKSRGKSAFYRKERKAALAAAAKAKKNVLKTQKYVYGSLRKNYPYEYYAWFNCRFVLKHAVDVTWTGKFGFLNFMRDMGSKPWPKARFLRRDKLLPYTKENAYWQKPQQSKPK</sequence>
<evidence type="ECO:0000313" key="1">
    <source>
        <dbReference type="EMBL" id="CAB4162575.1"/>
    </source>
</evidence>